<dbReference type="KEGG" id="csur:N24_2123"/>
<dbReference type="InterPro" id="IPR036976">
    <property type="entry name" value="RimM_N_sf"/>
</dbReference>
<evidence type="ECO:0000256" key="3">
    <source>
        <dbReference type="ARBA" id="ARBA00022552"/>
    </source>
</evidence>
<dbReference type="GO" id="GO:0042274">
    <property type="term" value="P:ribosomal small subunit biogenesis"/>
    <property type="evidence" value="ECO:0007669"/>
    <property type="project" value="UniProtKB-UniRule"/>
</dbReference>
<proteinExistence type="inferred from homology"/>
<name>A0A160PS00_9CORY</name>
<comment type="subcellular location">
    <subcellularLocation>
        <location evidence="5">Cytoplasm</location>
    </subcellularLocation>
</comment>
<dbReference type="NCBIfam" id="TIGR02273">
    <property type="entry name" value="16S_RimM"/>
    <property type="match status" value="1"/>
</dbReference>
<dbReference type="GO" id="GO:0006364">
    <property type="term" value="P:rRNA processing"/>
    <property type="evidence" value="ECO:0007669"/>
    <property type="project" value="UniProtKB-UniRule"/>
</dbReference>
<dbReference type="GO" id="GO:0005737">
    <property type="term" value="C:cytoplasm"/>
    <property type="evidence" value="ECO:0007669"/>
    <property type="project" value="UniProtKB-SubCell"/>
</dbReference>
<dbReference type="Gene3D" id="2.30.30.240">
    <property type="entry name" value="PRC-barrel domain"/>
    <property type="match status" value="1"/>
</dbReference>
<gene>
    <name evidence="5 8" type="primary">rimM</name>
    <name evidence="8" type="ORF">N24_2123</name>
</gene>
<feature type="domain" description="RimM N-terminal" evidence="6">
    <location>
        <begin position="8"/>
        <end position="87"/>
    </location>
</feature>
<accession>A0A160PS00</accession>
<dbReference type="InterPro" id="IPR011033">
    <property type="entry name" value="PRC_barrel-like_sf"/>
</dbReference>
<dbReference type="Pfam" id="PF24986">
    <property type="entry name" value="PRC_RimM"/>
    <property type="match status" value="1"/>
</dbReference>
<dbReference type="AlphaFoldDB" id="A0A160PS00"/>
<evidence type="ECO:0000259" key="7">
    <source>
        <dbReference type="Pfam" id="PF24986"/>
    </source>
</evidence>
<dbReference type="PANTHER" id="PTHR33692">
    <property type="entry name" value="RIBOSOME MATURATION FACTOR RIMM"/>
    <property type="match status" value="1"/>
</dbReference>
<dbReference type="RefSeq" id="WP_096456829.1">
    <property type="nucleotide sequence ID" value="NZ_AP017369.1"/>
</dbReference>
<keyword evidence="9" id="KW-1185">Reference proteome</keyword>
<dbReference type="InterPro" id="IPR002676">
    <property type="entry name" value="RimM_N"/>
</dbReference>
<evidence type="ECO:0000313" key="9">
    <source>
        <dbReference type="Proteomes" id="UP000218244"/>
    </source>
</evidence>
<dbReference type="GO" id="GO:0005840">
    <property type="term" value="C:ribosome"/>
    <property type="evidence" value="ECO:0007669"/>
    <property type="project" value="InterPro"/>
</dbReference>
<keyword evidence="4 5" id="KW-0143">Chaperone</keyword>
<comment type="domain">
    <text evidence="5">The PRC barrel domain binds ribosomal protein uS19.</text>
</comment>
<dbReference type="InterPro" id="IPR011961">
    <property type="entry name" value="RimM"/>
</dbReference>
<keyword evidence="3 5" id="KW-0698">rRNA processing</keyword>
<dbReference type="InterPro" id="IPR056792">
    <property type="entry name" value="PRC_RimM"/>
</dbReference>
<dbReference type="HAMAP" id="MF_00014">
    <property type="entry name" value="Ribosome_mat_RimM"/>
    <property type="match status" value="1"/>
</dbReference>
<dbReference type="EMBL" id="AP017369">
    <property type="protein sequence ID" value="BAU96385.1"/>
    <property type="molecule type" value="Genomic_DNA"/>
</dbReference>
<dbReference type="PANTHER" id="PTHR33692:SF1">
    <property type="entry name" value="RIBOSOME MATURATION FACTOR RIMM"/>
    <property type="match status" value="1"/>
</dbReference>
<protein>
    <recommendedName>
        <fullName evidence="5">Ribosome maturation factor RimM</fullName>
    </recommendedName>
</protein>
<dbReference type="InterPro" id="IPR009000">
    <property type="entry name" value="Transl_B-barrel_sf"/>
</dbReference>
<dbReference type="SUPFAM" id="SSF50346">
    <property type="entry name" value="PRC-barrel domain"/>
    <property type="match status" value="1"/>
</dbReference>
<dbReference type="Proteomes" id="UP000218244">
    <property type="component" value="Chromosome"/>
</dbReference>
<comment type="subunit">
    <text evidence="5">Binds ribosomal protein uS19.</text>
</comment>
<evidence type="ECO:0000256" key="1">
    <source>
        <dbReference type="ARBA" id="ARBA00022490"/>
    </source>
</evidence>
<comment type="similarity">
    <text evidence="5">Belongs to the RimM family.</text>
</comment>
<evidence type="ECO:0000256" key="4">
    <source>
        <dbReference type="ARBA" id="ARBA00023186"/>
    </source>
</evidence>
<organism evidence="8 9">
    <name type="scientific">Corynebacterium suranareeae</name>
    <dbReference type="NCBI Taxonomy" id="2506452"/>
    <lineage>
        <taxon>Bacteria</taxon>
        <taxon>Bacillati</taxon>
        <taxon>Actinomycetota</taxon>
        <taxon>Actinomycetes</taxon>
        <taxon>Mycobacteriales</taxon>
        <taxon>Corynebacteriaceae</taxon>
        <taxon>Corynebacterium</taxon>
    </lineage>
</organism>
<evidence type="ECO:0000256" key="2">
    <source>
        <dbReference type="ARBA" id="ARBA00022517"/>
    </source>
</evidence>
<evidence type="ECO:0000313" key="8">
    <source>
        <dbReference type="EMBL" id="BAU96385.1"/>
    </source>
</evidence>
<dbReference type="Gene3D" id="2.40.30.60">
    <property type="entry name" value="RimM"/>
    <property type="match status" value="1"/>
</dbReference>
<dbReference type="SUPFAM" id="SSF50447">
    <property type="entry name" value="Translation proteins"/>
    <property type="match status" value="1"/>
</dbReference>
<dbReference type="Pfam" id="PF01782">
    <property type="entry name" value="RimM"/>
    <property type="match status" value="1"/>
</dbReference>
<dbReference type="GO" id="GO:0043022">
    <property type="term" value="F:ribosome binding"/>
    <property type="evidence" value="ECO:0007669"/>
    <property type="project" value="InterPro"/>
</dbReference>
<reference evidence="8 9" key="1">
    <citation type="submission" date="2016-02" db="EMBL/GenBank/DDBJ databases">
        <title>Corynebacterium glutamicum N24 whole genome sequencing project.</title>
        <authorList>
            <person name="Matsutani M."/>
            <person name="Nangtapong N."/>
            <person name="Yakushi T."/>
            <person name="Matsushita K."/>
        </authorList>
    </citation>
    <scope>NUCLEOTIDE SEQUENCE [LARGE SCALE GENOMIC DNA]</scope>
    <source>
        <strain evidence="8 9">N24</strain>
    </source>
</reference>
<sequence>MSTEQELQIGKVVKSHGIRGEVVVELSTDDPEIRFAVGEVLKGKQSGKEHALTIDSARAHQGRLLVKFAKVPDRTAADSLRGTRFFAAPLEADDDDEGFYDHELEGLRIIHNGEDIGEVTGVMHGPAGEILEVTLDSGKDVLIPFVHAIVPEVDLEEGTATITPPEGLLDL</sequence>
<comment type="function">
    <text evidence="5">An accessory protein needed during the final step in the assembly of 30S ribosomal subunit, possibly for assembly of the head region. Essential for efficient processing of 16S rRNA. May be needed both before and after RbfA during the maturation of 16S rRNA. It has affinity for free ribosomal 30S subunits but not for 70S ribosomes.</text>
</comment>
<evidence type="ECO:0000259" key="6">
    <source>
        <dbReference type="Pfam" id="PF01782"/>
    </source>
</evidence>
<keyword evidence="1 5" id="KW-0963">Cytoplasm</keyword>
<keyword evidence="2 5" id="KW-0690">Ribosome biogenesis</keyword>
<feature type="domain" description="Ribosome maturation factor RimM PRC barrel" evidence="7">
    <location>
        <begin position="102"/>
        <end position="168"/>
    </location>
</feature>
<evidence type="ECO:0000256" key="5">
    <source>
        <dbReference type="HAMAP-Rule" id="MF_00014"/>
    </source>
</evidence>